<proteinExistence type="predicted"/>
<evidence type="ECO:0000256" key="1">
    <source>
        <dbReference type="SAM" id="SignalP"/>
    </source>
</evidence>
<organism evidence="2 3">
    <name type="scientific">Brassica oleracea var. oleracea</name>
    <dbReference type="NCBI Taxonomy" id="109376"/>
    <lineage>
        <taxon>Eukaryota</taxon>
        <taxon>Viridiplantae</taxon>
        <taxon>Streptophyta</taxon>
        <taxon>Embryophyta</taxon>
        <taxon>Tracheophyta</taxon>
        <taxon>Spermatophyta</taxon>
        <taxon>Magnoliopsida</taxon>
        <taxon>eudicotyledons</taxon>
        <taxon>Gunneridae</taxon>
        <taxon>Pentapetalae</taxon>
        <taxon>rosids</taxon>
        <taxon>malvids</taxon>
        <taxon>Brassicales</taxon>
        <taxon>Brassicaceae</taxon>
        <taxon>Brassiceae</taxon>
        <taxon>Brassica</taxon>
    </lineage>
</organism>
<keyword evidence="1" id="KW-0732">Signal</keyword>
<dbReference type="Proteomes" id="UP000032141">
    <property type="component" value="Chromosome C8"/>
</dbReference>
<protein>
    <submittedName>
        <fullName evidence="2">Uncharacterized protein</fullName>
    </submittedName>
</protein>
<keyword evidence="3" id="KW-1185">Reference proteome</keyword>
<dbReference type="AlphaFoldDB" id="A0A0D3DL27"/>
<dbReference type="Gramene" id="Bo8g030640.1">
    <property type="protein sequence ID" value="Bo8g030640.1"/>
    <property type="gene ID" value="Bo8g030640"/>
</dbReference>
<name>A0A0D3DL27_BRAOL</name>
<dbReference type="EnsemblPlants" id="Bo8g030640.1">
    <property type="protein sequence ID" value="Bo8g030640.1"/>
    <property type="gene ID" value="Bo8g030640"/>
</dbReference>
<evidence type="ECO:0000313" key="3">
    <source>
        <dbReference type="Proteomes" id="UP000032141"/>
    </source>
</evidence>
<feature type="signal peptide" evidence="1">
    <location>
        <begin position="1"/>
        <end position="30"/>
    </location>
</feature>
<evidence type="ECO:0000313" key="2">
    <source>
        <dbReference type="EnsemblPlants" id="Bo8g030640.1"/>
    </source>
</evidence>
<reference evidence="2" key="2">
    <citation type="submission" date="2015-03" db="UniProtKB">
        <authorList>
            <consortium name="EnsemblPlants"/>
        </authorList>
    </citation>
    <scope>IDENTIFICATION</scope>
</reference>
<reference evidence="2 3" key="1">
    <citation type="journal article" date="2014" name="Genome Biol.">
        <title>Transcriptome and methylome profiling reveals relics of genome dominance in the mesopolyploid Brassica oleracea.</title>
        <authorList>
            <person name="Parkin I.A."/>
            <person name="Koh C."/>
            <person name="Tang H."/>
            <person name="Robinson S.J."/>
            <person name="Kagale S."/>
            <person name="Clarke W.E."/>
            <person name="Town C.D."/>
            <person name="Nixon J."/>
            <person name="Krishnakumar V."/>
            <person name="Bidwell S.L."/>
            <person name="Denoeud F."/>
            <person name="Belcram H."/>
            <person name="Links M.G."/>
            <person name="Just J."/>
            <person name="Clarke C."/>
            <person name="Bender T."/>
            <person name="Huebert T."/>
            <person name="Mason A.S."/>
            <person name="Pires J.C."/>
            <person name="Barker G."/>
            <person name="Moore J."/>
            <person name="Walley P.G."/>
            <person name="Manoli S."/>
            <person name="Batley J."/>
            <person name="Edwards D."/>
            <person name="Nelson M.N."/>
            <person name="Wang X."/>
            <person name="Paterson A.H."/>
            <person name="King G."/>
            <person name="Bancroft I."/>
            <person name="Chalhoub B."/>
            <person name="Sharpe A.G."/>
        </authorList>
    </citation>
    <scope>NUCLEOTIDE SEQUENCE</scope>
    <source>
        <strain evidence="2 3">cv. TO1000</strain>
    </source>
</reference>
<sequence>RRFFKSLLSPFLEVVLSLSLSCLLMPKNQASLLLLKDLSKNLDDGLKSVIYRCPPIDFLSRAHEQL</sequence>
<accession>A0A0D3DL27</accession>
<feature type="chain" id="PRO_5002270477" evidence="1">
    <location>
        <begin position="31"/>
        <end position="66"/>
    </location>
</feature>
<dbReference type="HOGENOM" id="CLU_2838672_0_0_1"/>